<evidence type="ECO:0000313" key="1">
    <source>
        <dbReference type="EMBL" id="MQM18075.1"/>
    </source>
</evidence>
<reference evidence="1" key="1">
    <citation type="submission" date="2017-07" db="EMBL/GenBank/DDBJ databases">
        <title>Taro Niue Genome Assembly and Annotation.</title>
        <authorList>
            <person name="Atibalentja N."/>
            <person name="Keating K."/>
            <person name="Fields C.J."/>
        </authorList>
    </citation>
    <scope>NUCLEOTIDE SEQUENCE</scope>
    <source>
        <strain evidence="1">Niue_2</strain>
        <tissue evidence="1">Leaf</tissue>
    </source>
</reference>
<proteinExistence type="predicted"/>
<gene>
    <name evidence="1" type="ORF">Taro_051059</name>
</gene>
<accession>A0A843XFU3</accession>
<dbReference type="EMBL" id="NMUH01007952">
    <property type="protein sequence ID" value="MQM18075.1"/>
    <property type="molecule type" value="Genomic_DNA"/>
</dbReference>
<dbReference type="Proteomes" id="UP000652761">
    <property type="component" value="Unassembled WGS sequence"/>
</dbReference>
<evidence type="ECO:0000313" key="2">
    <source>
        <dbReference type="Proteomes" id="UP000652761"/>
    </source>
</evidence>
<organism evidence="1 2">
    <name type="scientific">Colocasia esculenta</name>
    <name type="common">Wild taro</name>
    <name type="synonym">Arum esculentum</name>
    <dbReference type="NCBI Taxonomy" id="4460"/>
    <lineage>
        <taxon>Eukaryota</taxon>
        <taxon>Viridiplantae</taxon>
        <taxon>Streptophyta</taxon>
        <taxon>Embryophyta</taxon>
        <taxon>Tracheophyta</taxon>
        <taxon>Spermatophyta</taxon>
        <taxon>Magnoliopsida</taxon>
        <taxon>Liliopsida</taxon>
        <taxon>Araceae</taxon>
        <taxon>Aroideae</taxon>
        <taxon>Colocasieae</taxon>
        <taxon>Colocasia</taxon>
    </lineage>
</organism>
<dbReference type="AlphaFoldDB" id="A0A843XFU3"/>
<keyword evidence="2" id="KW-1185">Reference proteome</keyword>
<sequence length="390" mass="42577">MLRLVLVSGWDKFGPPAKQSRKLYLTGERAAAAISDDVGFGARVLTWFWRVGAAWSKLGKLGNGVLSWFLCENRSAGFLSEKATIGLSRSSRNIRPLFVVVYVLAEFGGLAPIPECLSNRGAQAGVPKGVRHGPAAVWSADVVLVGLHCSLALLCGCGAIVGPFVRDCETESCVEVLWWYLVVVGAEVELCSVEVVLKLCSTGERAAAAISGNVGFGARKLGKLGNGVLSWFLCDNWSAGFLSEKAMDRAIAFSIEADLYHQQLICGCVSVSFAPSGYALASNSTRTAASKTPPHIKEKKSEWCWSRLLPAYVPNSRNMPEVESRSHSPSEQQQQQHRLMDPWLCVAEEHGDANLHKIEPDLLLPLHAYPIHGYAYLCQQRSMVMQIFIR</sequence>
<name>A0A843XFU3_COLES</name>
<protein>
    <submittedName>
        <fullName evidence="1">Uncharacterized protein</fullName>
    </submittedName>
</protein>
<comment type="caution">
    <text evidence="1">The sequence shown here is derived from an EMBL/GenBank/DDBJ whole genome shotgun (WGS) entry which is preliminary data.</text>
</comment>